<dbReference type="Gene3D" id="3.40.50.1100">
    <property type="match status" value="2"/>
</dbReference>
<organism evidence="6">
    <name type="scientific">Spumella elongata</name>
    <dbReference type="NCBI Taxonomy" id="89044"/>
    <lineage>
        <taxon>Eukaryota</taxon>
        <taxon>Sar</taxon>
        <taxon>Stramenopiles</taxon>
        <taxon>Ochrophyta</taxon>
        <taxon>Chrysophyceae</taxon>
        <taxon>Chromulinales</taxon>
        <taxon>Chromulinaceae</taxon>
        <taxon>Spumella</taxon>
    </lineage>
</organism>
<dbReference type="EMBL" id="HBIC01032635">
    <property type="protein sequence ID" value="CAE0287761.1"/>
    <property type="molecule type" value="Transcribed_RNA"/>
</dbReference>
<accession>A0A7S3H7Y3</accession>
<comment type="similarity">
    <text evidence="2">Belongs to the threonine synthase family.</text>
</comment>
<dbReference type="NCBIfam" id="TIGR00260">
    <property type="entry name" value="thrC"/>
    <property type="match status" value="1"/>
</dbReference>
<dbReference type="PANTHER" id="PTHR42690">
    <property type="entry name" value="THREONINE SYNTHASE FAMILY MEMBER"/>
    <property type="match status" value="1"/>
</dbReference>
<feature type="domain" description="Tryptophan synthase beta chain-like PALP" evidence="5">
    <location>
        <begin position="53"/>
        <end position="379"/>
    </location>
</feature>
<evidence type="ECO:0000256" key="2">
    <source>
        <dbReference type="ARBA" id="ARBA00005517"/>
    </source>
</evidence>
<sequence>MKDASFPEVCAQILHLYSAIDIEKLRAMTNSSFALFNDGKDPLPISALGDTDVRVLDTSLGPTFAFKDIGQQMCGQLLNYVLGKQNKKAKIVVETSGDTGPAAIYGVRGCSNVEIFCLYPQGRVSAVQELQMVTIQDANVHVYRTQGDTDEQASVLKELFRDEEFVRAQSICSVNSINWVRIAAQSSYFVWSYLELVRRGEVKFGAPINYVIPTGAFGNAMGAFLAKRMGLPIGRIICATNANDIVHRTLTTGDMSMGVNVQTESPAMDIQFAYNLERMLYFICNENPDIVRPYMQEVERQYSYIPGAVGAKLDSVVLRRIQEVFSSYSVSDAETLATIKEVDEKHNMVLCPHSATSVFAALHPFKELTATTLTVCVLTAHPSKFEEAVQRAIGRDPEFPPAITALRSMPHKFKTLDKRAPEPEVWRKDWIDILKADIASV</sequence>
<dbReference type="GO" id="GO:0009071">
    <property type="term" value="P:serine family amino acid catabolic process"/>
    <property type="evidence" value="ECO:0007669"/>
    <property type="project" value="TreeGrafter"/>
</dbReference>
<dbReference type="Pfam" id="PF00291">
    <property type="entry name" value="PALP"/>
    <property type="match status" value="1"/>
</dbReference>
<protein>
    <recommendedName>
        <fullName evidence="5">Tryptophan synthase beta chain-like PALP domain-containing protein</fullName>
    </recommendedName>
</protein>
<evidence type="ECO:0000256" key="4">
    <source>
        <dbReference type="PIRSR" id="PIRSR604450-51"/>
    </source>
</evidence>
<dbReference type="GO" id="GO:0030170">
    <property type="term" value="F:pyridoxal phosphate binding"/>
    <property type="evidence" value="ECO:0007669"/>
    <property type="project" value="TreeGrafter"/>
</dbReference>
<dbReference type="InterPro" id="IPR004450">
    <property type="entry name" value="Thr_synthase-like"/>
</dbReference>
<dbReference type="InterPro" id="IPR001926">
    <property type="entry name" value="TrpB-like_PALP"/>
</dbReference>
<gene>
    <name evidence="6" type="ORF">SELO1098_LOCUS16604</name>
</gene>
<comment type="cofactor">
    <cofactor evidence="1 4">
        <name>pyridoxal 5'-phosphate</name>
        <dbReference type="ChEBI" id="CHEBI:597326"/>
    </cofactor>
</comment>
<dbReference type="InterPro" id="IPR036052">
    <property type="entry name" value="TrpB-like_PALP_sf"/>
</dbReference>
<dbReference type="InterPro" id="IPR051166">
    <property type="entry name" value="Threonine_Synthase"/>
</dbReference>
<dbReference type="GO" id="GO:0046360">
    <property type="term" value="P:2-oxobutyrate biosynthetic process"/>
    <property type="evidence" value="ECO:0007669"/>
    <property type="project" value="TreeGrafter"/>
</dbReference>
<evidence type="ECO:0000259" key="5">
    <source>
        <dbReference type="Pfam" id="PF00291"/>
    </source>
</evidence>
<evidence type="ECO:0000313" key="6">
    <source>
        <dbReference type="EMBL" id="CAE0287761.1"/>
    </source>
</evidence>
<dbReference type="SUPFAM" id="SSF53686">
    <property type="entry name" value="Tryptophan synthase beta subunit-like PLP-dependent enzymes"/>
    <property type="match status" value="1"/>
</dbReference>
<reference evidence="6" key="1">
    <citation type="submission" date="2021-01" db="EMBL/GenBank/DDBJ databases">
        <authorList>
            <person name="Corre E."/>
            <person name="Pelletier E."/>
            <person name="Niang G."/>
            <person name="Scheremetjew M."/>
            <person name="Finn R."/>
            <person name="Kale V."/>
            <person name="Holt S."/>
            <person name="Cochrane G."/>
            <person name="Meng A."/>
            <person name="Brown T."/>
            <person name="Cohen L."/>
        </authorList>
    </citation>
    <scope>NUCLEOTIDE SEQUENCE</scope>
    <source>
        <strain evidence="6">CCAP 955/1</strain>
    </source>
</reference>
<dbReference type="PANTHER" id="PTHR42690:SF1">
    <property type="entry name" value="THREONINE SYNTHASE-LIKE 2"/>
    <property type="match status" value="1"/>
</dbReference>
<feature type="modified residue" description="N6-(pyridoxal phosphate)lysine" evidence="4">
    <location>
        <position position="67"/>
    </location>
</feature>
<name>A0A7S3H7Y3_9STRA</name>
<keyword evidence="3 4" id="KW-0663">Pyridoxal phosphate</keyword>
<proteinExistence type="inferred from homology"/>
<evidence type="ECO:0000256" key="1">
    <source>
        <dbReference type="ARBA" id="ARBA00001933"/>
    </source>
</evidence>
<evidence type="ECO:0000256" key="3">
    <source>
        <dbReference type="ARBA" id="ARBA00022898"/>
    </source>
</evidence>
<dbReference type="AlphaFoldDB" id="A0A7S3H7Y3"/>